<evidence type="ECO:0000313" key="2">
    <source>
        <dbReference type="EnsemblProtists" id="Phyra84101"/>
    </source>
</evidence>
<protein>
    <submittedName>
        <fullName evidence="2">Uncharacterized protein</fullName>
    </submittedName>
</protein>
<dbReference type="HOGENOM" id="CLU_045927_0_0_1"/>
<reference evidence="3" key="1">
    <citation type="journal article" date="2006" name="Science">
        <title>Phytophthora genome sequences uncover evolutionary origins and mechanisms of pathogenesis.</title>
        <authorList>
            <person name="Tyler B.M."/>
            <person name="Tripathy S."/>
            <person name="Zhang X."/>
            <person name="Dehal P."/>
            <person name="Jiang R.H."/>
            <person name="Aerts A."/>
            <person name="Arredondo F.D."/>
            <person name="Baxter L."/>
            <person name="Bensasson D."/>
            <person name="Beynon J.L."/>
            <person name="Chapman J."/>
            <person name="Damasceno C.M."/>
            <person name="Dorrance A.E."/>
            <person name="Dou D."/>
            <person name="Dickerman A.W."/>
            <person name="Dubchak I.L."/>
            <person name="Garbelotto M."/>
            <person name="Gijzen M."/>
            <person name="Gordon S.G."/>
            <person name="Govers F."/>
            <person name="Grunwald N.J."/>
            <person name="Huang W."/>
            <person name="Ivors K.L."/>
            <person name="Jones R.W."/>
            <person name="Kamoun S."/>
            <person name="Krampis K."/>
            <person name="Lamour K.H."/>
            <person name="Lee M.K."/>
            <person name="McDonald W.H."/>
            <person name="Medina M."/>
            <person name="Meijer H.J."/>
            <person name="Nordberg E.K."/>
            <person name="Maclean D.J."/>
            <person name="Ospina-Giraldo M.D."/>
            <person name="Morris P.F."/>
            <person name="Phuntumart V."/>
            <person name="Putnam N.H."/>
            <person name="Rash S."/>
            <person name="Rose J.K."/>
            <person name="Sakihama Y."/>
            <person name="Salamov A.A."/>
            <person name="Savidor A."/>
            <person name="Scheuring C.F."/>
            <person name="Smith B.M."/>
            <person name="Sobral B.W."/>
            <person name="Terry A."/>
            <person name="Torto-Alalibo T.A."/>
            <person name="Win J."/>
            <person name="Xu Z."/>
            <person name="Zhang H."/>
            <person name="Grigoriev I.V."/>
            <person name="Rokhsar D.S."/>
            <person name="Boore J.L."/>
        </authorList>
    </citation>
    <scope>NUCLEOTIDE SEQUENCE [LARGE SCALE GENOMIC DNA]</scope>
    <source>
        <strain evidence="3">Pr102</strain>
    </source>
</reference>
<dbReference type="AlphaFoldDB" id="H3H1I4"/>
<dbReference type="EMBL" id="DS566100">
    <property type="status" value="NOT_ANNOTATED_CDS"/>
    <property type="molecule type" value="Genomic_DNA"/>
</dbReference>
<sequence length="383" mass="44192">MEASAAPEASLRNDEHFDHIRANLIRCEECNENFFFDFLRHPRYFVTHFKTCHLKNVLYRFNGCSEEENQRVRFGPRRKKDATAWFGQLKSTEKRMSSDMPHAFESSELGQRQALSHLRQFHDAAYNDVLRSQAQQAAADGSTSAGSVAIPSEKVAPATDQSRANARSSKKQSRDAERSRLRRMRATPEAKQAEAERSRRRREQMTPAQRHADVERRARKKRREDELSRSRLRHAEASPEAKEREMKRSRERRQKATDQQREREAQRSRTRRKNATDEQRLRERERCQRRYEARKQQKLLQSGAASGASSRCSPSATSTSDTMPPPSYSASDQTTPPPSSRVLPADLARRSLQLQQQQDGLGLQLQSLYDSCADRNYSQDALL</sequence>
<dbReference type="EnsemblProtists" id="Phyra84101">
    <property type="protein sequence ID" value="Phyra84101"/>
    <property type="gene ID" value="Phyra84101"/>
</dbReference>
<dbReference type="OMA" id="KDATAWF"/>
<feature type="compositionally biased region" description="Polar residues" evidence="1">
    <location>
        <begin position="137"/>
        <end position="146"/>
    </location>
</feature>
<dbReference type="VEuPathDB" id="FungiDB:KRP22_2120"/>
<feature type="compositionally biased region" description="Basic and acidic residues" evidence="1">
    <location>
        <begin position="186"/>
        <end position="197"/>
    </location>
</feature>
<dbReference type="Proteomes" id="UP000005238">
    <property type="component" value="Unassembled WGS sequence"/>
</dbReference>
<dbReference type="eggNOG" id="ENOG502QQXR">
    <property type="taxonomic scope" value="Eukaryota"/>
</dbReference>
<proteinExistence type="predicted"/>
<evidence type="ECO:0000313" key="3">
    <source>
        <dbReference type="Proteomes" id="UP000005238"/>
    </source>
</evidence>
<dbReference type="VEuPathDB" id="FungiDB:KRP23_4657"/>
<organism evidence="2 3">
    <name type="scientific">Phytophthora ramorum</name>
    <name type="common">Sudden oak death agent</name>
    <dbReference type="NCBI Taxonomy" id="164328"/>
    <lineage>
        <taxon>Eukaryota</taxon>
        <taxon>Sar</taxon>
        <taxon>Stramenopiles</taxon>
        <taxon>Oomycota</taxon>
        <taxon>Peronosporomycetes</taxon>
        <taxon>Peronosporales</taxon>
        <taxon>Peronosporaceae</taxon>
        <taxon>Phytophthora</taxon>
    </lineage>
</organism>
<keyword evidence="3" id="KW-1185">Reference proteome</keyword>
<accession>H3H1I4</accession>
<feature type="compositionally biased region" description="Basic and acidic residues" evidence="1">
    <location>
        <begin position="274"/>
        <end position="295"/>
    </location>
</feature>
<feature type="region of interest" description="Disordered" evidence="1">
    <location>
        <begin position="137"/>
        <end position="343"/>
    </location>
</feature>
<feature type="compositionally biased region" description="Basic and acidic residues" evidence="1">
    <location>
        <begin position="223"/>
        <end position="267"/>
    </location>
</feature>
<dbReference type="InParanoid" id="H3H1I4"/>
<name>H3H1I4_PHYRM</name>
<feature type="compositionally biased region" description="Low complexity" evidence="1">
    <location>
        <begin position="302"/>
        <end position="320"/>
    </location>
</feature>
<evidence type="ECO:0000256" key="1">
    <source>
        <dbReference type="SAM" id="MobiDB-lite"/>
    </source>
</evidence>
<reference evidence="2" key="2">
    <citation type="submission" date="2015-06" db="UniProtKB">
        <authorList>
            <consortium name="EnsemblProtists"/>
        </authorList>
    </citation>
    <scope>IDENTIFICATION</scope>
    <source>
        <strain evidence="2">Pr102</strain>
    </source>
</reference>